<feature type="non-terminal residue" evidence="2">
    <location>
        <position position="89"/>
    </location>
</feature>
<dbReference type="Proteomes" id="UP001153148">
    <property type="component" value="Unassembled WGS sequence"/>
</dbReference>
<evidence type="ECO:0000313" key="2">
    <source>
        <dbReference type="EMBL" id="CAG2056810.1"/>
    </source>
</evidence>
<name>A0ABN7NUQ1_TIMPD</name>
<organism evidence="2 3">
    <name type="scientific">Timema podura</name>
    <name type="common">Walking stick</name>
    <dbReference type="NCBI Taxonomy" id="61482"/>
    <lineage>
        <taxon>Eukaryota</taxon>
        <taxon>Metazoa</taxon>
        <taxon>Ecdysozoa</taxon>
        <taxon>Arthropoda</taxon>
        <taxon>Hexapoda</taxon>
        <taxon>Insecta</taxon>
        <taxon>Pterygota</taxon>
        <taxon>Neoptera</taxon>
        <taxon>Polyneoptera</taxon>
        <taxon>Phasmatodea</taxon>
        <taxon>Timematodea</taxon>
        <taxon>Timematoidea</taxon>
        <taxon>Timematidae</taxon>
        <taxon>Timema</taxon>
    </lineage>
</organism>
<keyword evidence="3" id="KW-1185">Reference proteome</keyword>
<evidence type="ECO:0000313" key="3">
    <source>
        <dbReference type="Proteomes" id="UP001153148"/>
    </source>
</evidence>
<reference evidence="2" key="1">
    <citation type="submission" date="2021-03" db="EMBL/GenBank/DDBJ databases">
        <authorList>
            <person name="Tran Van P."/>
        </authorList>
    </citation>
    <scope>NUCLEOTIDE SEQUENCE</scope>
</reference>
<evidence type="ECO:0000256" key="1">
    <source>
        <dbReference type="SAM" id="MobiDB-lite"/>
    </source>
</evidence>
<feature type="compositionally biased region" description="Basic and acidic residues" evidence="1">
    <location>
        <begin position="9"/>
        <end position="25"/>
    </location>
</feature>
<proteinExistence type="predicted"/>
<dbReference type="EMBL" id="CAJPIN010004394">
    <property type="protein sequence ID" value="CAG2056810.1"/>
    <property type="molecule type" value="Genomic_DNA"/>
</dbReference>
<comment type="caution">
    <text evidence="2">The sequence shown here is derived from an EMBL/GenBank/DDBJ whole genome shotgun (WGS) entry which is preliminary data.</text>
</comment>
<gene>
    <name evidence="2" type="ORF">TPAB3V08_LOCUS3794</name>
</gene>
<accession>A0ABN7NUQ1</accession>
<sequence length="89" mass="9979">MGSHGVGPRNKEGDKGSHGVGPRNKEREYMVNLCLRNNLVIAQLSEKVDLSGLEVLEEDQRSIRSHRVELDRQARLMLTQGLNGQNQSQ</sequence>
<feature type="region of interest" description="Disordered" evidence="1">
    <location>
        <begin position="1"/>
        <end position="25"/>
    </location>
</feature>
<protein>
    <submittedName>
        <fullName evidence="2">Uncharacterized protein</fullName>
    </submittedName>
</protein>